<reference evidence="1" key="3">
    <citation type="submission" date="2023-05" db="EMBL/GenBank/DDBJ databases">
        <authorList>
            <person name="Smith C.H."/>
        </authorList>
    </citation>
    <scope>NUCLEOTIDE SEQUENCE</scope>
    <source>
        <strain evidence="1">CHS0354</strain>
        <tissue evidence="1">Mantle</tissue>
    </source>
</reference>
<keyword evidence="2" id="KW-1185">Reference proteome</keyword>
<gene>
    <name evidence="1" type="ORF">CHS0354_021346</name>
</gene>
<evidence type="ECO:0000313" key="1">
    <source>
        <dbReference type="EMBL" id="KAK3584678.1"/>
    </source>
</evidence>
<dbReference type="EMBL" id="JAEAOA010001313">
    <property type="protein sequence ID" value="KAK3584678.1"/>
    <property type="molecule type" value="Genomic_DNA"/>
</dbReference>
<reference evidence="1" key="1">
    <citation type="journal article" date="2021" name="Genome Biol. Evol.">
        <title>A High-Quality Reference Genome for a Parasitic Bivalve with Doubly Uniparental Inheritance (Bivalvia: Unionida).</title>
        <authorList>
            <person name="Smith C.H."/>
        </authorList>
    </citation>
    <scope>NUCLEOTIDE SEQUENCE</scope>
    <source>
        <strain evidence="1">CHS0354</strain>
    </source>
</reference>
<protein>
    <submittedName>
        <fullName evidence="1">Uncharacterized protein</fullName>
    </submittedName>
</protein>
<dbReference type="Proteomes" id="UP001195483">
    <property type="component" value="Unassembled WGS sequence"/>
</dbReference>
<organism evidence="1 2">
    <name type="scientific">Potamilus streckersoni</name>
    <dbReference type="NCBI Taxonomy" id="2493646"/>
    <lineage>
        <taxon>Eukaryota</taxon>
        <taxon>Metazoa</taxon>
        <taxon>Spiralia</taxon>
        <taxon>Lophotrochozoa</taxon>
        <taxon>Mollusca</taxon>
        <taxon>Bivalvia</taxon>
        <taxon>Autobranchia</taxon>
        <taxon>Heteroconchia</taxon>
        <taxon>Palaeoheterodonta</taxon>
        <taxon>Unionida</taxon>
        <taxon>Unionoidea</taxon>
        <taxon>Unionidae</taxon>
        <taxon>Ambleminae</taxon>
        <taxon>Lampsilini</taxon>
        <taxon>Potamilus</taxon>
    </lineage>
</organism>
<reference evidence="1" key="2">
    <citation type="journal article" date="2021" name="Genome Biol. Evol.">
        <title>Developing a high-quality reference genome for a parasitic bivalve with doubly uniparental inheritance (Bivalvia: Unionida).</title>
        <authorList>
            <person name="Smith C.H."/>
        </authorList>
    </citation>
    <scope>NUCLEOTIDE SEQUENCE</scope>
    <source>
        <strain evidence="1">CHS0354</strain>
        <tissue evidence="1">Mantle</tissue>
    </source>
</reference>
<comment type="caution">
    <text evidence="1">The sequence shown here is derived from an EMBL/GenBank/DDBJ whole genome shotgun (WGS) entry which is preliminary data.</text>
</comment>
<name>A0AAE0S405_9BIVA</name>
<accession>A0AAE0S405</accession>
<evidence type="ECO:0000313" key="2">
    <source>
        <dbReference type="Proteomes" id="UP001195483"/>
    </source>
</evidence>
<sequence>MTNIQFKFVNSSNQPCNSKINLVNVRNRGDDNTIDFANCCQQRKEAIYSTDEFDTNLHDAMTNETEHDFRSCSRSYECDAANDS</sequence>
<dbReference type="AlphaFoldDB" id="A0AAE0S405"/>
<proteinExistence type="predicted"/>